<dbReference type="InterPro" id="IPR010730">
    <property type="entry name" value="HET"/>
</dbReference>
<evidence type="ECO:0000313" key="2">
    <source>
        <dbReference type="EMBL" id="KAJ4389569.1"/>
    </source>
</evidence>
<accession>A0A9W9CVA3</accession>
<dbReference type="EMBL" id="JAPEVB010000004">
    <property type="protein sequence ID" value="KAJ4389569.1"/>
    <property type="molecule type" value="Genomic_DNA"/>
</dbReference>
<keyword evidence="3" id="KW-1185">Reference proteome</keyword>
<organism evidence="2 3">
    <name type="scientific">Gnomoniopsis smithogilvyi</name>
    <dbReference type="NCBI Taxonomy" id="1191159"/>
    <lineage>
        <taxon>Eukaryota</taxon>
        <taxon>Fungi</taxon>
        <taxon>Dikarya</taxon>
        <taxon>Ascomycota</taxon>
        <taxon>Pezizomycotina</taxon>
        <taxon>Sordariomycetes</taxon>
        <taxon>Sordariomycetidae</taxon>
        <taxon>Diaporthales</taxon>
        <taxon>Gnomoniaceae</taxon>
        <taxon>Gnomoniopsis</taxon>
    </lineage>
</organism>
<proteinExistence type="predicted"/>
<dbReference type="PANTHER" id="PTHR33112">
    <property type="entry name" value="DOMAIN PROTEIN, PUTATIVE-RELATED"/>
    <property type="match status" value="1"/>
</dbReference>
<evidence type="ECO:0000313" key="3">
    <source>
        <dbReference type="Proteomes" id="UP001140453"/>
    </source>
</evidence>
<dbReference type="OrthoDB" id="2958217at2759"/>
<evidence type="ECO:0000259" key="1">
    <source>
        <dbReference type="Pfam" id="PF06985"/>
    </source>
</evidence>
<gene>
    <name evidence="2" type="ORF">N0V93_007040</name>
</gene>
<name>A0A9W9CVA3_9PEZI</name>
<comment type="caution">
    <text evidence="2">The sequence shown here is derived from an EMBL/GenBank/DDBJ whole genome shotgun (WGS) entry which is preliminary data.</text>
</comment>
<reference evidence="2" key="1">
    <citation type="submission" date="2022-10" db="EMBL/GenBank/DDBJ databases">
        <title>Tapping the CABI collections for fungal endophytes: first genome assemblies for Collariella, Neodidymelliopsis, Ascochyta clinopodiicola, Didymella pomorum, Didymosphaeria variabile, Neocosmospora piperis and Neocucurbitaria cava.</title>
        <authorList>
            <person name="Hill R."/>
        </authorList>
    </citation>
    <scope>NUCLEOTIDE SEQUENCE</scope>
    <source>
        <strain evidence="2">IMI 355082</strain>
    </source>
</reference>
<sequence length="676" mass="76827">MWGWKDRFFDFSVGFTISPSGSWSWDGSPDELPDDKGIAMRAAGSQISWDDVRKWIFDCNFEHDPGMLNSTHQTAQLPLGFMVIDIEAGCIIDAPPNCSYIALSYVWGPHQVGELSAEVEVMAILRTPGSLRRDTLPATIWDAVTVCQELGVQYLWVDRLCIIQDSGAQKTEQIRSMDLIYSQATLTICALGSLDSQTGLWGTAGTPRALVQGHARVGGIEIMQKLMDDREWRLGHKWWRRAWTYQEYLLSRRKLLFSPWQVTFECNHGVGVEAYSDVRFATPESDILDSQKSRLRKYEDIVEEYNGREFTYLDDIYDAFQGVFKLLYGSLDQYVWGLPASDFDNALLWRIESLDPVYNELNEPSWNGTPRHTKRGVHLASWSWVHRSGRTNLESGLPEVLASVARWHVWDNVRGLQPVVTDGLKWNHDKDATIHAWTAWSAGCIETPLPAEMTHSKDLLPLRERLPREWPSYQDYWRDAFATPATWITPEEVNLVKARTGRILLRTTVASLPIDFINESGKKCRTYLLRNSDGRTFGEISSNSFAPTFASDPAGKQWDFVALSVASTKPTVEELKGNNMLGRAGDLKPLPKDEKSRNNYTKFQLYCSKEGVDANSILSSDYTVHDDEGYAIFPPTVINVMIISWNEGVAQREGLGWVWLAQWMKAKPVFRTIVLE</sequence>
<protein>
    <recommendedName>
        <fullName evidence="1">Heterokaryon incompatibility domain-containing protein</fullName>
    </recommendedName>
</protein>
<dbReference type="PANTHER" id="PTHR33112:SF12">
    <property type="entry name" value="HETEROKARYON INCOMPATIBILITY DOMAIN-CONTAINING PROTEIN"/>
    <property type="match status" value="1"/>
</dbReference>
<dbReference type="Proteomes" id="UP001140453">
    <property type="component" value="Unassembled WGS sequence"/>
</dbReference>
<feature type="domain" description="Heterokaryon incompatibility" evidence="1">
    <location>
        <begin position="100"/>
        <end position="247"/>
    </location>
</feature>
<dbReference type="Pfam" id="PF06985">
    <property type="entry name" value="HET"/>
    <property type="match status" value="1"/>
</dbReference>
<dbReference type="AlphaFoldDB" id="A0A9W9CVA3"/>